<sequence>MSKDITKWAGRVPQVPQTRDARRVTGRTFFLDASGRGLQAFPPEVLALRELEEVHLENNRIQEIPGDIRQLRRLRVLYLDGNRLQRLCPELGALEGLEGLDLSRNPLPPASLAVLGGLCALRQLRLGGPLAARVLPPGGPLPRAFGSLSKLKILGLTGNEFHSFPEVVFSLKSLEKLYIGQDQGLKLTCVPEDIGKLQSLKELYIENNCLECLPVSLGSMPNLEVLDCRHNLLKQLPEAICQAQALRELLLEDNLLTHLPENLDALVNLQVLTLKDNPMEEPPGDVCAGGNEAIWAHLRRNRARAIMATKIQAWWRGVVVRKGLGRLDEVLRARKKGKTSPKDKKGEKPEERRLQLPRPPAVRAGLPAVRSRGAARRRRGGPGTRRSLSASPCVPFPCGRSCLSSGSTAVRCFREAPVNGAARCSRVGPPPGAAQQGQSQPVLAAVCSFGCWAGPSV</sequence>
<dbReference type="InterPro" id="IPR003591">
    <property type="entry name" value="Leu-rich_rpt_typical-subtyp"/>
</dbReference>
<reference evidence="5" key="1">
    <citation type="submission" date="2025-08" db="UniProtKB">
        <authorList>
            <consortium name="RefSeq"/>
        </authorList>
    </citation>
    <scope>IDENTIFICATION</scope>
</reference>
<keyword evidence="2" id="KW-0677">Repeat</keyword>
<dbReference type="PANTHER" id="PTHR45752:SF187">
    <property type="entry name" value="LEUCINE-RICH REPEAT AND IQ DOMAIN-CONTAINING PROTEIN 4"/>
    <property type="match status" value="1"/>
</dbReference>
<evidence type="ECO:0000313" key="5">
    <source>
        <dbReference type="RefSeq" id="XP_021565607.1"/>
    </source>
</evidence>
<dbReference type="GeneID" id="103254998"/>
<dbReference type="AlphaFoldDB" id="A0A3Q0DSW9"/>
<dbReference type="KEGG" id="csyr:103254998"/>
<keyword evidence="1" id="KW-0433">Leucine-rich repeat</keyword>
<dbReference type="InterPro" id="IPR001611">
    <property type="entry name" value="Leu-rich_rpt"/>
</dbReference>
<dbReference type="PROSITE" id="PS51450">
    <property type="entry name" value="LRR"/>
    <property type="match status" value="1"/>
</dbReference>
<dbReference type="Proteomes" id="UP000189704">
    <property type="component" value="Unplaced"/>
</dbReference>
<dbReference type="PANTHER" id="PTHR45752">
    <property type="entry name" value="LEUCINE-RICH REPEAT-CONTAINING"/>
    <property type="match status" value="1"/>
</dbReference>
<dbReference type="InterPro" id="IPR025875">
    <property type="entry name" value="Leu-rich_rpt_4"/>
</dbReference>
<organism evidence="4 5">
    <name type="scientific">Carlito syrichta</name>
    <name type="common">Philippine tarsier</name>
    <name type="synonym">Tarsius syrichta</name>
    <dbReference type="NCBI Taxonomy" id="1868482"/>
    <lineage>
        <taxon>Eukaryota</taxon>
        <taxon>Metazoa</taxon>
        <taxon>Chordata</taxon>
        <taxon>Craniata</taxon>
        <taxon>Vertebrata</taxon>
        <taxon>Euteleostomi</taxon>
        <taxon>Mammalia</taxon>
        <taxon>Eutheria</taxon>
        <taxon>Euarchontoglires</taxon>
        <taxon>Primates</taxon>
        <taxon>Haplorrhini</taxon>
        <taxon>Tarsiiformes</taxon>
        <taxon>Tarsiidae</taxon>
        <taxon>Carlito</taxon>
    </lineage>
</organism>
<dbReference type="PROSITE" id="PS50096">
    <property type="entry name" value="IQ"/>
    <property type="match status" value="1"/>
</dbReference>
<evidence type="ECO:0000256" key="1">
    <source>
        <dbReference type="ARBA" id="ARBA00022614"/>
    </source>
</evidence>
<dbReference type="RefSeq" id="XP_021565607.1">
    <property type="nucleotide sequence ID" value="XM_021709932.1"/>
</dbReference>
<name>A0A3Q0DSW9_CARSF</name>
<dbReference type="CTD" id="344657"/>
<dbReference type="SMART" id="SM00364">
    <property type="entry name" value="LRR_BAC"/>
    <property type="match status" value="5"/>
</dbReference>
<dbReference type="SUPFAM" id="SSF52058">
    <property type="entry name" value="L domain-like"/>
    <property type="match status" value="1"/>
</dbReference>
<keyword evidence="4" id="KW-1185">Reference proteome</keyword>
<protein>
    <submittedName>
        <fullName evidence="5">Leucine-rich repeat and IQ domain-containing protein 4</fullName>
    </submittedName>
</protein>
<gene>
    <name evidence="5" type="primary">LRRIQ4</name>
</gene>
<evidence type="ECO:0000256" key="2">
    <source>
        <dbReference type="ARBA" id="ARBA00022737"/>
    </source>
</evidence>
<dbReference type="CDD" id="cd23766">
    <property type="entry name" value="IQCG"/>
    <property type="match status" value="1"/>
</dbReference>
<evidence type="ECO:0000313" key="4">
    <source>
        <dbReference type="Proteomes" id="UP000189704"/>
    </source>
</evidence>
<evidence type="ECO:0000256" key="3">
    <source>
        <dbReference type="SAM" id="MobiDB-lite"/>
    </source>
</evidence>
<proteinExistence type="predicted"/>
<dbReference type="OrthoDB" id="1394818at2759"/>
<dbReference type="Pfam" id="PF13855">
    <property type="entry name" value="LRR_8"/>
    <property type="match status" value="1"/>
</dbReference>
<dbReference type="SMART" id="SM00369">
    <property type="entry name" value="LRR_TYP"/>
    <property type="match status" value="7"/>
</dbReference>
<dbReference type="Pfam" id="PF12799">
    <property type="entry name" value="LRR_4"/>
    <property type="match status" value="1"/>
</dbReference>
<dbReference type="InterPro" id="IPR050715">
    <property type="entry name" value="LRR-SigEffector_domain"/>
</dbReference>
<dbReference type="InterPro" id="IPR032675">
    <property type="entry name" value="LRR_dom_sf"/>
</dbReference>
<accession>A0A3Q0DSW9</accession>
<dbReference type="Gene3D" id="3.80.10.10">
    <property type="entry name" value="Ribonuclease Inhibitor"/>
    <property type="match status" value="2"/>
</dbReference>
<feature type="region of interest" description="Disordered" evidence="3">
    <location>
        <begin position="331"/>
        <end position="390"/>
    </location>
</feature>
<feature type="compositionally biased region" description="Basic and acidic residues" evidence="3">
    <location>
        <begin position="340"/>
        <end position="354"/>
    </location>
</feature>